<dbReference type="InterPro" id="IPR018062">
    <property type="entry name" value="HTH_AraC-typ_CS"/>
</dbReference>
<reference evidence="6" key="1">
    <citation type="submission" date="2016-10" db="EMBL/GenBank/DDBJ databases">
        <authorList>
            <person name="Varghese N."/>
            <person name="Submissions S."/>
        </authorList>
    </citation>
    <scope>NUCLEOTIDE SEQUENCE [LARGE SCALE GENOMIC DNA]</scope>
    <source>
        <strain evidence="6">DSM 18609</strain>
    </source>
</reference>
<evidence type="ECO:0000256" key="2">
    <source>
        <dbReference type="ARBA" id="ARBA00023125"/>
    </source>
</evidence>
<accession>A0A1G6Q8A9</accession>
<dbReference type="GO" id="GO:0043565">
    <property type="term" value="F:sequence-specific DNA binding"/>
    <property type="evidence" value="ECO:0007669"/>
    <property type="project" value="InterPro"/>
</dbReference>
<evidence type="ECO:0000256" key="1">
    <source>
        <dbReference type="ARBA" id="ARBA00023015"/>
    </source>
</evidence>
<dbReference type="AlphaFoldDB" id="A0A1G6Q8A9"/>
<keyword evidence="2" id="KW-0238">DNA-binding</keyword>
<dbReference type="PANTHER" id="PTHR47893:SF1">
    <property type="entry name" value="REGULATORY PROTEIN PCHR"/>
    <property type="match status" value="1"/>
</dbReference>
<feature type="domain" description="HTH araC/xylS-type" evidence="4">
    <location>
        <begin position="233"/>
        <end position="330"/>
    </location>
</feature>
<dbReference type="SMART" id="SM00342">
    <property type="entry name" value="HTH_ARAC"/>
    <property type="match status" value="1"/>
</dbReference>
<gene>
    <name evidence="5" type="ORF">SAMN04488024_103268</name>
</gene>
<evidence type="ECO:0000256" key="3">
    <source>
        <dbReference type="ARBA" id="ARBA00023163"/>
    </source>
</evidence>
<evidence type="ECO:0000313" key="5">
    <source>
        <dbReference type="EMBL" id="SDC88461.1"/>
    </source>
</evidence>
<dbReference type="InterPro" id="IPR018060">
    <property type="entry name" value="HTH_AraC"/>
</dbReference>
<dbReference type="STRING" id="390242.SAMN04488024_103268"/>
<dbReference type="EMBL" id="FMZH01000003">
    <property type="protein sequence ID" value="SDC88461.1"/>
    <property type="molecule type" value="Genomic_DNA"/>
</dbReference>
<evidence type="ECO:0000313" key="6">
    <source>
        <dbReference type="Proteomes" id="UP000199455"/>
    </source>
</evidence>
<dbReference type="InterPro" id="IPR009057">
    <property type="entry name" value="Homeodomain-like_sf"/>
</dbReference>
<proteinExistence type="predicted"/>
<sequence>MALNIYDDDNIHYIVGNKFDDIAFNQALVTEKREKYSFPFGDAEIVQVSFAGIYIVYGDMVVKKNRLRIKSFDEPELVELHFSLTGGGIMENYLTNKRLDIKANQHNIIYSPDFDGMAEFPTYGPFKFFEVHFQREQFVNLTSESGTLLKSFAENIMNNHSVEISAENLPISLAMHSCINDIMACEFTGGLKLLFLQSKCLELLALQAQAFELAAKKVEKTGLKSAYDKERIYYAREYLLANACTPPSLTELAKAAGINEFKLKQGFKETFGNTVFGYLSDYRLMKAKELLADKQVDIKNISNDLGYSSVQHFNKAFSKKFGISPGKARL</sequence>
<dbReference type="InterPro" id="IPR053142">
    <property type="entry name" value="PchR_regulatory_protein"/>
</dbReference>
<protein>
    <submittedName>
        <fullName evidence="5">Transcriptional regulator, AraC family</fullName>
    </submittedName>
</protein>
<dbReference type="RefSeq" id="WP_090767236.1">
    <property type="nucleotide sequence ID" value="NZ_FMZH01000003.1"/>
</dbReference>
<dbReference type="Proteomes" id="UP000199455">
    <property type="component" value="Unassembled WGS sequence"/>
</dbReference>
<evidence type="ECO:0000259" key="4">
    <source>
        <dbReference type="PROSITE" id="PS01124"/>
    </source>
</evidence>
<dbReference type="PROSITE" id="PS00041">
    <property type="entry name" value="HTH_ARAC_FAMILY_1"/>
    <property type="match status" value="1"/>
</dbReference>
<organism evidence="5 6">
    <name type="scientific">Pedobacter soli</name>
    <dbReference type="NCBI Taxonomy" id="390242"/>
    <lineage>
        <taxon>Bacteria</taxon>
        <taxon>Pseudomonadati</taxon>
        <taxon>Bacteroidota</taxon>
        <taxon>Sphingobacteriia</taxon>
        <taxon>Sphingobacteriales</taxon>
        <taxon>Sphingobacteriaceae</taxon>
        <taxon>Pedobacter</taxon>
    </lineage>
</organism>
<dbReference type="PANTHER" id="PTHR47893">
    <property type="entry name" value="REGULATORY PROTEIN PCHR"/>
    <property type="match status" value="1"/>
</dbReference>
<keyword evidence="1" id="KW-0805">Transcription regulation</keyword>
<dbReference type="Pfam" id="PF12833">
    <property type="entry name" value="HTH_18"/>
    <property type="match status" value="1"/>
</dbReference>
<dbReference type="InterPro" id="IPR020449">
    <property type="entry name" value="Tscrpt_reg_AraC-type_HTH"/>
</dbReference>
<name>A0A1G6Q8A9_9SPHI</name>
<dbReference type="GO" id="GO:0003700">
    <property type="term" value="F:DNA-binding transcription factor activity"/>
    <property type="evidence" value="ECO:0007669"/>
    <property type="project" value="InterPro"/>
</dbReference>
<dbReference type="PROSITE" id="PS01124">
    <property type="entry name" value="HTH_ARAC_FAMILY_2"/>
    <property type="match status" value="1"/>
</dbReference>
<keyword evidence="6" id="KW-1185">Reference proteome</keyword>
<dbReference type="SUPFAM" id="SSF46689">
    <property type="entry name" value="Homeodomain-like"/>
    <property type="match status" value="2"/>
</dbReference>
<keyword evidence="3" id="KW-0804">Transcription</keyword>
<dbReference type="PRINTS" id="PR00032">
    <property type="entry name" value="HTHARAC"/>
</dbReference>
<dbReference type="Gene3D" id="1.10.10.60">
    <property type="entry name" value="Homeodomain-like"/>
    <property type="match status" value="2"/>
</dbReference>